<dbReference type="EMBL" id="PDUG01000003">
    <property type="protein sequence ID" value="PIC41758.1"/>
    <property type="molecule type" value="Genomic_DNA"/>
</dbReference>
<dbReference type="GO" id="GO:0045087">
    <property type="term" value="P:innate immune response"/>
    <property type="evidence" value="ECO:0007669"/>
    <property type="project" value="TreeGrafter"/>
</dbReference>
<dbReference type="PANTHER" id="PTHR21447:SF13">
    <property type="entry name" value="RING-TYPE DOMAIN-CONTAINING PROTEIN"/>
    <property type="match status" value="1"/>
</dbReference>
<dbReference type="Proteomes" id="UP000230233">
    <property type="component" value="Chromosome III"/>
</dbReference>
<evidence type="ECO:0000313" key="2">
    <source>
        <dbReference type="EMBL" id="PIC41758.1"/>
    </source>
</evidence>
<dbReference type="Pfam" id="PF25100">
    <property type="entry name" value="DUF7809"/>
    <property type="match status" value="1"/>
</dbReference>
<protein>
    <recommendedName>
        <fullName evidence="1">DUF7809 domain-containing protein</fullName>
    </recommendedName>
</protein>
<sequence length="342" mass="40007">MNTFQMSLESGINQICMSNSQIAHVMKKYVPEKLMNCVNLPPGYEKNVLNAEEMVQLMLSNSDNMLRMYGTARELLLNLQKFQTFTLSHRHFGFDPKEPYNANPIVYKNMDGNTFLNKADAISLFHNIVDKSLLDTPNSFKFFRSMQSILLKYHEEKIKGVCEFNKFDEDQWNGIRSRFYQVYESLAQFSCVFSHKWKYEDALAFGTALIPVWKEQEYCEFEKELKTFFHSSSGSYTNVNVAITSFANYMKTFIEIYPGKFLPYDKKTNPNSPIVVRVFASHGVQFVMKSELFNAINITNPNSKRLECNDISGKLLAKFWQRKIIRSVRMSYFRRSLIFRIN</sequence>
<dbReference type="PANTHER" id="PTHR21447">
    <property type="entry name" value="RING-TYPE DOMAIN-CONTAINING PROTEIN-RELATED"/>
    <property type="match status" value="1"/>
</dbReference>
<gene>
    <name evidence="2" type="primary">Cnig_chr_III.g9059</name>
    <name evidence="2" type="ORF">B9Z55_009059</name>
</gene>
<proteinExistence type="predicted"/>
<name>A0A2G5UQG3_9PELO</name>
<keyword evidence="3" id="KW-1185">Reference proteome</keyword>
<evidence type="ECO:0000313" key="3">
    <source>
        <dbReference type="Proteomes" id="UP000230233"/>
    </source>
</evidence>
<comment type="caution">
    <text evidence="2">The sequence shown here is derived from an EMBL/GenBank/DDBJ whole genome shotgun (WGS) entry which is preliminary data.</text>
</comment>
<accession>A0A2G5UQG3</accession>
<dbReference type="AlphaFoldDB" id="A0A2G5UQG3"/>
<reference evidence="3" key="1">
    <citation type="submission" date="2017-10" db="EMBL/GenBank/DDBJ databases">
        <title>Rapid genome shrinkage in a self-fertile nematode reveals novel sperm competition proteins.</title>
        <authorList>
            <person name="Yin D."/>
            <person name="Schwarz E.M."/>
            <person name="Thomas C.G."/>
            <person name="Felde R.L."/>
            <person name="Korf I.F."/>
            <person name="Cutter A.D."/>
            <person name="Schartner C.M."/>
            <person name="Ralston E.J."/>
            <person name="Meyer B.J."/>
            <person name="Haag E.S."/>
        </authorList>
    </citation>
    <scope>NUCLEOTIDE SEQUENCE [LARGE SCALE GENOMIC DNA]</scope>
    <source>
        <strain evidence="3">JU1422</strain>
    </source>
</reference>
<dbReference type="InterPro" id="IPR056711">
    <property type="entry name" value="DUF7809"/>
</dbReference>
<organism evidence="2 3">
    <name type="scientific">Caenorhabditis nigoni</name>
    <dbReference type="NCBI Taxonomy" id="1611254"/>
    <lineage>
        <taxon>Eukaryota</taxon>
        <taxon>Metazoa</taxon>
        <taxon>Ecdysozoa</taxon>
        <taxon>Nematoda</taxon>
        <taxon>Chromadorea</taxon>
        <taxon>Rhabditida</taxon>
        <taxon>Rhabditina</taxon>
        <taxon>Rhabditomorpha</taxon>
        <taxon>Rhabditoidea</taxon>
        <taxon>Rhabditidae</taxon>
        <taxon>Peloderinae</taxon>
        <taxon>Caenorhabditis</taxon>
    </lineage>
</organism>
<feature type="domain" description="DUF7809" evidence="1">
    <location>
        <begin position="115"/>
        <end position="264"/>
    </location>
</feature>
<evidence type="ECO:0000259" key="1">
    <source>
        <dbReference type="Pfam" id="PF25100"/>
    </source>
</evidence>
<dbReference type="GO" id="GO:0045121">
    <property type="term" value="C:membrane raft"/>
    <property type="evidence" value="ECO:0007669"/>
    <property type="project" value="TreeGrafter"/>
</dbReference>